<dbReference type="SUPFAM" id="SSF49363">
    <property type="entry name" value="Purple acid phosphatase, N-terminal domain"/>
    <property type="match status" value="1"/>
</dbReference>
<dbReference type="Pfam" id="PF00149">
    <property type="entry name" value="Metallophos"/>
    <property type="match status" value="1"/>
</dbReference>
<dbReference type="SUPFAM" id="SSF56300">
    <property type="entry name" value="Metallo-dependent phosphatases"/>
    <property type="match status" value="1"/>
</dbReference>
<dbReference type="CDD" id="cd00063">
    <property type="entry name" value="FN3"/>
    <property type="match status" value="1"/>
</dbReference>
<evidence type="ECO:0000313" key="5">
    <source>
        <dbReference type="Proteomes" id="UP000283523"/>
    </source>
</evidence>
<accession>A0A418LZ72</accession>
<name>A0A418LZ72_9BACT</name>
<dbReference type="AlphaFoldDB" id="A0A418LZ72"/>
<evidence type="ECO:0000313" key="4">
    <source>
        <dbReference type="EMBL" id="RIV18532.1"/>
    </source>
</evidence>
<comment type="caution">
    <text evidence="4">The sequence shown here is derived from an EMBL/GenBank/DDBJ whole genome shotgun (WGS) entry which is preliminary data.</text>
</comment>
<protein>
    <submittedName>
        <fullName evidence="4">Metallophosphoesterase family protein</fullName>
    </submittedName>
</protein>
<keyword evidence="5" id="KW-1185">Reference proteome</keyword>
<evidence type="ECO:0000256" key="1">
    <source>
        <dbReference type="ARBA" id="ARBA00022729"/>
    </source>
</evidence>
<dbReference type="InterPro" id="IPR004843">
    <property type="entry name" value="Calcineurin-like_PHP"/>
</dbReference>
<reference evidence="4 5" key="1">
    <citation type="submission" date="2018-08" db="EMBL/GenBank/DDBJ databases">
        <title>Fibrisoma montanum sp. nov., isolated from Danxia mountain soil.</title>
        <authorList>
            <person name="Huang Y."/>
        </authorList>
    </citation>
    <scope>NUCLEOTIDE SEQUENCE [LARGE SCALE GENOMIC DNA]</scope>
    <source>
        <strain evidence="4 5">HYT19</strain>
    </source>
</reference>
<gene>
    <name evidence="4" type="ORF">DYU11_28585</name>
</gene>
<keyword evidence="1" id="KW-0732">Signal</keyword>
<feature type="domain" description="Purple acid phosphatase N-terminal" evidence="3">
    <location>
        <begin position="53"/>
        <end position="132"/>
    </location>
</feature>
<dbReference type="Gene3D" id="2.60.40.380">
    <property type="entry name" value="Purple acid phosphatase-like, N-terminal"/>
    <property type="match status" value="1"/>
</dbReference>
<dbReference type="GO" id="GO:0046872">
    <property type="term" value="F:metal ion binding"/>
    <property type="evidence" value="ECO:0007669"/>
    <property type="project" value="InterPro"/>
</dbReference>
<evidence type="ECO:0000259" key="3">
    <source>
        <dbReference type="Pfam" id="PF16656"/>
    </source>
</evidence>
<dbReference type="InterPro" id="IPR015914">
    <property type="entry name" value="PAPs_N"/>
</dbReference>
<dbReference type="InterPro" id="IPR029052">
    <property type="entry name" value="Metallo-depent_PP-like"/>
</dbReference>
<feature type="domain" description="Calcineurin-like phosphoesterase" evidence="2">
    <location>
        <begin position="142"/>
        <end position="349"/>
    </location>
</feature>
<dbReference type="Gene3D" id="3.60.21.10">
    <property type="match status" value="1"/>
</dbReference>
<dbReference type="PANTHER" id="PTHR45867:SF3">
    <property type="entry name" value="ACID PHOSPHATASE TYPE 7"/>
    <property type="match status" value="1"/>
</dbReference>
<dbReference type="InterPro" id="IPR008963">
    <property type="entry name" value="Purple_acid_Pase-like_N"/>
</dbReference>
<dbReference type="Pfam" id="PF16656">
    <property type="entry name" value="Pur_ac_phosph_N"/>
    <property type="match status" value="1"/>
</dbReference>
<proteinExistence type="predicted"/>
<dbReference type="PANTHER" id="PTHR45867">
    <property type="entry name" value="PURPLE ACID PHOSPHATASE"/>
    <property type="match status" value="1"/>
</dbReference>
<dbReference type="GO" id="GO:0003993">
    <property type="term" value="F:acid phosphatase activity"/>
    <property type="evidence" value="ECO:0007669"/>
    <property type="project" value="InterPro"/>
</dbReference>
<sequence>MAIPGGAFFIFDLFRVNASSMTMPFQRWFYLLASVVTVQSTKAQAVDVVRGPYLQVVTPTSITIRWRTSQPTESRVQFGTFATRLNQEVSDLKAVTDHEVILTNLKPATRYYYAFGSSKTTMNVDPEQHFQTSPKPGSTDPIRIWALGDFGNSSATQLGCRDAIVNATKDRRPDVWLWLGDNAYSNGLEDEFQQHVFGVYQDGFFRNMPFWATPGNHDYGGQIESQAIPYFQICSMPRQGEAGGVPSGSESYYSFDYGNVHFVSLDSYGKMDGGQRIYDTTGRQVDWLKRDLAANKQPWTIVFFHHPPYTKGSHDSDTEELLVNIRQNLLPVLERYNVDLVLGGHSHVYERTYPIVGHYGLADTFDPKHIVVASNSDQPNEYRVNGKKQGIIYIVAGSGGQLGGQESGWPLKAAAYTNNTEGGSMLIDVKDNRLEARWVCTDGVVRDRFSIVKEKQGIR</sequence>
<organism evidence="4 5">
    <name type="scientific">Fibrisoma montanum</name>
    <dbReference type="NCBI Taxonomy" id="2305895"/>
    <lineage>
        <taxon>Bacteria</taxon>
        <taxon>Pseudomonadati</taxon>
        <taxon>Bacteroidota</taxon>
        <taxon>Cytophagia</taxon>
        <taxon>Cytophagales</taxon>
        <taxon>Spirosomataceae</taxon>
        <taxon>Fibrisoma</taxon>
    </lineage>
</organism>
<dbReference type="EMBL" id="QXED01000011">
    <property type="protein sequence ID" value="RIV18532.1"/>
    <property type="molecule type" value="Genomic_DNA"/>
</dbReference>
<dbReference type="InterPro" id="IPR003961">
    <property type="entry name" value="FN3_dom"/>
</dbReference>
<dbReference type="Proteomes" id="UP000283523">
    <property type="component" value="Unassembled WGS sequence"/>
</dbReference>
<evidence type="ECO:0000259" key="2">
    <source>
        <dbReference type="Pfam" id="PF00149"/>
    </source>
</evidence>